<gene>
    <name evidence="3" type="ORF">BJN45_14240</name>
</gene>
<dbReference type="AlphaFoldDB" id="A0A1R1I1J2"/>
<dbReference type="EMBL" id="MTHD01000005">
    <property type="protein sequence ID" value="OMG52454.1"/>
    <property type="molecule type" value="Genomic_DNA"/>
</dbReference>
<organism evidence="3 4">
    <name type="scientific">Azonexus hydrophilus</name>
    <dbReference type="NCBI Taxonomy" id="418702"/>
    <lineage>
        <taxon>Bacteria</taxon>
        <taxon>Pseudomonadati</taxon>
        <taxon>Pseudomonadota</taxon>
        <taxon>Betaproteobacteria</taxon>
        <taxon>Rhodocyclales</taxon>
        <taxon>Azonexaceae</taxon>
        <taxon>Azonexus</taxon>
    </lineage>
</organism>
<dbReference type="Proteomes" id="UP000187526">
    <property type="component" value="Unassembled WGS sequence"/>
</dbReference>
<dbReference type="OrthoDB" id="8821343at2"/>
<keyword evidence="4" id="KW-1185">Reference proteome</keyword>
<sequence length="166" mass="17304">MTLKPTFRKLLAALLCLGAIGSLQATPATLIRAGDLKAEAFIDATNVTSLPADTALTVLESKGGWSRVRTADGKTGWVRLLNVRVAAAASPAGSTLAAIGGVVRTGTTKGAATTGVKGLSKEDIARSQPNPREVARLDTFRSKPAQINKFASARKLKARDVPEQNP</sequence>
<protein>
    <recommendedName>
        <fullName evidence="2">SH3b domain-containing protein</fullName>
    </recommendedName>
</protein>
<proteinExistence type="predicted"/>
<dbReference type="STRING" id="418702.BJN45_14240"/>
<name>A0A1R1I1J2_9RHOO</name>
<feature type="signal peptide" evidence="1">
    <location>
        <begin position="1"/>
        <end position="25"/>
    </location>
</feature>
<evidence type="ECO:0000259" key="2">
    <source>
        <dbReference type="Pfam" id="PF08239"/>
    </source>
</evidence>
<feature type="domain" description="SH3b" evidence="2">
    <location>
        <begin position="38"/>
        <end position="78"/>
    </location>
</feature>
<evidence type="ECO:0000313" key="4">
    <source>
        <dbReference type="Proteomes" id="UP000187526"/>
    </source>
</evidence>
<dbReference type="RefSeq" id="WP_076096378.1">
    <property type="nucleotide sequence ID" value="NZ_MTHD01000005.1"/>
</dbReference>
<feature type="chain" id="PRO_5013385711" description="SH3b domain-containing protein" evidence="1">
    <location>
        <begin position="26"/>
        <end position="166"/>
    </location>
</feature>
<accession>A0A1R1I1J2</accession>
<comment type="caution">
    <text evidence="3">The sequence shown here is derived from an EMBL/GenBank/DDBJ whole genome shotgun (WGS) entry which is preliminary data.</text>
</comment>
<evidence type="ECO:0000256" key="1">
    <source>
        <dbReference type="SAM" id="SignalP"/>
    </source>
</evidence>
<dbReference type="Pfam" id="PF08239">
    <property type="entry name" value="SH3_3"/>
    <property type="match status" value="1"/>
</dbReference>
<dbReference type="InterPro" id="IPR003646">
    <property type="entry name" value="SH3-like_bac-type"/>
</dbReference>
<reference evidence="3 4" key="1">
    <citation type="submission" date="2016-10" db="EMBL/GenBank/DDBJ databases">
        <title>Alkaliphiles isolated from bioreactors.</title>
        <authorList>
            <person name="Salah Z."/>
            <person name="Rout S.P."/>
            <person name="Humphreys P.N."/>
        </authorList>
    </citation>
    <scope>NUCLEOTIDE SEQUENCE [LARGE SCALE GENOMIC DNA]</scope>
    <source>
        <strain evidence="3 4">ZS02</strain>
    </source>
</reference>
<keyword evidence="1" id="KW-0732">Signal</keyword>
<dbReference type="Gene3D" id="2.30.30.40">
    <property type="entry name" value="SH3 Domains"/>
    <property type="match status" value="1"/>
</dbReference>
<evidence type="ECO:0000313" key="3">
    <source>
        <dbReference type="EMBL" id="OMG52454.1"/>
    </source>
</evidence>